<name>A0A2Y9AA58_9MICO</name>
<feature type="transmembrane region" description="Helical" evidence="8">
    <location>
        <begin position="137"/>
        <end position="155"/>
    </location>
</feature>
<dbReference type="PANTHER" id="PTHR42810:SF4">
    <property type="entry name" value="URIC ACID TRANSPORTER UACT"/>
    <property type="match status" value="1"/>
</dbReference>
<dbReference type="AlphaFoldDB" id="A0A2Y9AA58"/>
<feature type="transmembrane region" description="Helical" evidence="8">
    <location>
        <begin position="390"/>
        <end position="407"/>
    </location>
</feature>
<feature type="transmembrane region" description="Helical" evidence="8">
    <location>
        <begin position="186"/>
        <end position="201"/>
    </location>
</feature>
<evidence type="ECO:0000256" key="5">
    <source>
        <dbReference type="ARBA" id="ARBA00022692"/>
    </source>
</evidence>
<keyword evidence="3" id="KW-0813">Transport</keyword>
<keyword evidence="6 8" id="KW-1133">Transmembrane helix</keyword>
<dbReference type="NCBIfam" id="TIGR00801">
    <property type="entry name" value="ncs2"/>
    <property type="match status" value="1"/>
</dbReference>
<proteinExistence type="inferred from homology"/>
<comment type="subcellular location">
    <subcellularLocation>
        <location evidence="1">Cell membrane</location>
        <topology evidence="1">Multi-pass membrane protein</topology>
    </subcellularLocation>
</comment>
<evidence type="ECO:0000256" key="6">
    <source>
        <dbReference type="ARBA" id="ARBA00022989"/>
    </source>
</evidence>
<feature type="transmembrane region" description="Helical" evidence="8">
    <location>
        <begin position="221"/>
        <end position="243"/>
    </location>
</feature>
<feature type="transmembrane region" description="Helical" evidence="8">
    <location>
        <begin position="332"/>
        <end position="355"/>
    </location>
</feature>
<gene>
    <name evidence="9" type="ORF">SAMN05216184_102325</name>
</gene>
<dbReference type="InterPro" id="IPR006042">
    <property type="entry name" value="Xan_ur_permease"/>
</dbReference>
<sequence>MAIWTVHGDGVRVGPGEVVGPRERLSWPRTIGIGAQHVVAMFGATFLVPLITGFPPSTTLFFSAVGTILFLVITRNRVPSYLGSSFAFIAPIGAATEVGGMSAALGGILVVGVLLALVGLLVHVAGSRWIDVVMPPIVTGTVVALIGFNLAPSAWNNVQQAPATALVTIAVVVLVTVLFRGILGRLAILVGVLAGYAVAVLREEVDFTRVDEAAWFGLPTFTAPSFDLSLMGLFVPVVIVLIAENIGHVKSVAAMTGENLDDVTGRALLADGLATTLAGAGGGSGTTTYAENIGVMAATRVYSTAAYGVAAVVALVLSMSPKFGELINTVPAGVLGGAATVLYGMIGVLGARIWVQAKVDFSDPVNLTTAAIALIVGIANYTWVAGDLRFEGIALGTAAALGVYHVMRALARWRGTSAEPASPASVPDASLRD</sequence>
<keyword evidence="4" id="KW-1003">Cell membrane</keyword>
<evidence type="ECO:0000256" key="3">
    <source>
        <dbReference type="ARBA" id="ARBA00022448"/>
    </source>
</evidence>
<keyword evidence="10" id="KW-1185">Reference proteome</keyword>
<feature type="transmembrane region" description="Helical" evidence="8">
    <location>
        <begin position="161"/>
        <end position="179"/>
    </location>
</feature>
<organism evidence="9 10">
    <name type="scientific">Georgenia satyanarayanai</name>
    <dbReference type="NCBI Taxonomy" id="860221"/>
    <lineage>
        <taxon>Bacteria</taxon>
        <taxon>Bacillati</taxon>
        <taxon>Actinomycetota</taxon>
        <taxon>Actinomycetes</taxon>
        <taxon>Micrococcales</taxon>
        <taxon>Bogoriellaceae</taxon>
        <taxon>Georgenia</taxon>
    </lineage>
</organism>
<dbReference type="GO" id="GO:0005886">
    <property type="term" value="C:plasma membrane"/>
    <property type="evidence" value="ECO:0007669"/>
    <property type="project" value="UniProtKB-SubCell"/>
</dbReference>
<dbReference type="GO" id="GO:0042907">
    <property type="term" value="F:xanthine transmembrane transporter activity"/>
    <property type="evidence" value="ECO:0007669"/>
    <property type="project" value="TreeGrafter"/>
</dbReference>
<dbReference type="OrthoDB" id="9779092at2"/>
<evidence type="ECO:0000313" key="9">
    <source>
        <dbReference type="EMBL" id="SSA39399.1"/>
    </source>
</evidence>
<reference evidence="9 10" key="1">
    <citation type="submission" date="2016-10" db="EMBL/GenBank/DDBJ databases">
        <authorList>
            <person name="Cai Z."/>
        </authorList>
    </citation>
    <scope>NUCLEOTIDE SEQUENCE [LARGE SCALE GENOMIC DNA]</scope>
    <source>
        <strain evidence="9 10">CGMCC 1.10826</strain>
    </source>
</reference>
<evidence type="ECO:0000256" key="4">
    <source>
        <dbReference type="ARBA" id="ARBA00022475"/>
    </source>
</evidence>
<dbReference type="PANTHER" id="PTHR42810">
    <property type="entry name" value="PURINE PERMEASE C1399.01C-RELATED"/>
    <property type="match status" value="1"/>
</dbReference>
<feature type="transmembrane region" description="Helical" evidence="8">
    <location>
        <begin position="367"/>
        <end position="384"/>
    </location>
</feature>
<keyword evidence="5 8" id="KW-0812">Transmembrane</keyword>
<comment type="similarity">
    <text evidence="2">Belongs to the nucleobase:cation symporter-2 (NCS2) (TC 2.A.40) family.</text>
</comment>
<dbReference type="InterPro" id="IPR006043">
    <property type="entry name" value="NCS2"/>
</dbReference>
<feature type="transmembrane region" description="Helical" evidence="8">
    <location>
        <begin position="81"/>
        <end position="98"/>
    </location>
</feature>
<accession>A0A2Y9AA58</accession>
<evidence type="ECO:0000256" key="2">
    <source>
        <dbReference type="ARBA" id="ARBA00008821"/>
    </source>
</evidence>
<keyword evidence="7 8" id="KW-0472">Membrane</keyword>
<evidence type="ECO:0000256" key="1">
    <source>
        <dbReference type="ARBA" id="ARBA00004651"/>
    </source>
</evidence>
<dbReference type="EMBL" id="UETB01000002">
    <property type="protein sequence ID" value="SSA39399.1"/>
    <property type="molecule type" value="Genomic_DNA"/>
</dbReference>
<dbReference type="RefSeq" id="WP_110851632.1">
    <property type="nucleotide sequence ID" value="NZ_QKLZ01000002.1"/>
</dbReference>
<protein>
    <submittedName>
        <fullName evidence="9">Uracil-xanthine permease</fullName>
    </submittedName>
</protein>
<dbReference type="Proteomes" id="UP000250222">
    <property type="component" value="Unassembled WGS sequence"/>
</dbReference>
<evidence type="ECO:0000256" key="7">
    <source>
        <dbReference type="ARBA" id="ARBA00023136"/>
    </source>
</evidence>
<feature type="transmembrane region" description="Helical" evidence="8">
    <location>
        <begin position="57"/>
        <end position="74"/>
    </location>
</feature>
<evidence type="ECO:0000256" key="8">
    <source>
        <dbReference type="SAM" id="Phobius"/>
    </source>
</evidence>
<feature type="transmembrane region" description="Helical" evidence="8">
    <location>
        <begin position="104"/>
        <end position="125"/>
    </location>
</feature>
<feature type="transmembrane region" description="Helical" evidence="8">
    <location>
        <begin position="301"/>
        <end position="320"/>
    </location>
</feature>
<dbReference type="Pfam" id="PF00860">
    <property type="entry name" value="Xan_ur_permease"/>
    <property type="match status" value="1"/>
</dbReference>
<evidence type="ECO:0000313" key="10">
    <source>
        <dbReference type="Proteomes" id="UP000250222"/>
    </source>
</evidence>